<feature type="non-terminal residue" evidence="1">
    <location>
        <position position="53"/>
    </location>
</feature>
<keyword evidence="2" id="KW-1185">Reference proteome</keyword>
<dbReference type="Proteomes" id="UP000708208">
    <property type="component" value="Unassembled WGS sequence"/>
</dbReference>
<dbReference type="EMBL" id="CAJVCH010055520">
    <property type="protein sequence ID" value="CAG7718719.1"/>
    <property type="molecule type" value="Genomic_DNA"/>
</dbReference>
<organism evidence="1 2">
    <name type="scientific">Allacma fusca</name>
    <dbReference type="NCBI Taxonomy" id="39272"/>
    <lineage>
        <taxon>Eukaryota</taxon>
        <taxon>Metazoa</taxon>
        <taxon>Ecdysozoa</taxon>
        <taxon>Arthropoda</taxon>
        <taxon>Hexapoda</taxon>
        <taxon>Collembola</taxon>
        <taxon>Symphypleona</taxon>
        <taxon>Sminthuridae</taxon>
        <taxon>Allacma</taxon>
    </lineage>
</organism>
<dbReference type="AlphaFoldDB" id="A0A8J2K2K4"/>
<feature type="non-terminal residue" evidence="1">
    <location>
        <position position="1"/>
    </location>
</feature>
<protein>
    <submittedName>
        <fullName evidence="1">Uncharacterized protein</fullName>
    </submittedName>
</protein>
<sequence>QCGLRVCKNCRNYDVPLSTNRGQSQKHLWICVLCSGSTPNFSGGTLPKSSTLG</sequence>
<gene>
    <name evidence="1" type="ORF">AFUS01_LOCUS8090</name>
</gene>
<evidence type="ECO:0000313" key="1">
    <source>
        <dbReference type="EMBL" id="CAG7718719.1"/>
    </source>
</evidence>
<evidence type="ECO:0000313" key="2">
    <source>
        <dbReference type="Proteomes" id="UP000708208"/>
    </source>
</evidence>
<reference evidence="1" key="1">
    <citation type="submission" date="2021-06" db="EMBL/GenBank/DDBJ databases">
        <authorList>
            <person name="Hodson N. C."/>
            <person name="Mongue J. A."/>
            <person name="Jaron S. K."/>
        </authorList>
    </citation>
    <scope>NUCLEOTIDE SEQUENCE</scope>
</reference>
<name>A0A8J2K2K4_9HEXA</name>
<comment type="caution">
    <text evidence="1">The sequence shown here is derived from an EMBL/GenBank/DDBJ whole genome shotgun (WGS) entry which is preliminary data.</text>
</comment>
<proteinExistence type="predicted"/>
<accession>A0A8J2K2K4</accession>
<dbReference type="OrthoDB" id="195679at2759"/>